<dbReference type="PANTHER" id="PTHR10424">
    <property type="entry name" value="VIRAL ENVELOPE PROTEIN"/>
    <property type="match status" value="1"/>
</dbReference>
<sequence length="581" mass="63366">MTGTLLVLVLLGQAHGGFDDPAKARQILARQMGKPCDCAGGTLSQYPEGRVGQVQAVNCGDKMAYNFVGSGYMSSSGGYSHIRRANSWQCVKAIPVPDPLPPGQLKNCSCSEYQETLHSLCYLKEQARHCKGPNNKTYWTATQTGHFPGTSGSGPSSPACPNKVGKEVCWNLRAPIHVSDGGGVQDMARREQAHQKLQAVMDHYFPKIHYHPLALPNRRSPLQLDPATTNLIQLTWNTLNQSNPKWAEDCWICLAVGTPRPLAILANHSQPINTSTDPSTCKVTPPLRVQPIEASIGYCLRGQLTDNETAVDVGVEDFANCTTIQNTTTSVCAPHPLVFVCGGNLAYTFLPTNWTGTCILAILLPDIDLISGKEPVPIPTLDHIPGRQKRAVQMVPLLVGLGLSTSLAAGAAGISLSQHTYAKLSQQIISDVHVADTMLELQGQRDSLAEVILQNRRGLDLLTAKEGDVCLFLQERCCFYANRSGIVQTKIKELQDDLEQRRRQLQESPLWTGLNGLLPYLLPLLGPILLLVMGLTIGPCLLQLVFRRAQELAQAAARRAMVLTAYTRLNQEDMDQPYSPA</sequence>
<keyword evidence="6" id="KW-1015">Disulfide bond</keyword>
<accession>A0A8C6E9K3</accession>
<dbReference type="PANTHER" id="PTHR10424:SF75">
    <property type="entry name" value="ENDOGENOUS RETROVIRUS GROUP S71 MEMBER 1 ENV POLYPROTEIN"/>
    <property type="match status" value="1"/>
</dbReference>
<name>A0A8C6E9K3_MOSMO</name>
<evidence type="ECO:0000256" key="7">
    <source>
        <dbReference type="SAM" id="Phobius"/>
    </source>
</evidence>
<proteinExistence type="predicted"/>
<evidence type="ECO:0000313" key="9">
    <source>
        <dbReference type="Ensembl" id="ENSMMSP00000027341.1"/>
    </source>
</evidence>
<dbReference type="GO" id="GO:0016020">
    <property type="term" value="C:membrane"/>
    <property type="evidence" value="ECO:0007669"/>
    <property type="project" value="UniProtKB-SubCell"/>
</dbReference>
<evidence type="ECO:0000256" key="1">
    <source>
        <dbReference type="ARBA" id="ARBA00004167"/>
    </source>
</evidence>
<evidence type="ECO:0000256" key="6">
    <source>
        <dbReference type="ARBA" id="ARBA00023157"/>
    </source>
</evidence>
<evidence type="ECO:0000256" key="5">
    <source>
        <dbReference type="ARBA" id="ARBA00023136"/>
    </source>
</evidence>
<protein>
    <recommendedName>
        <fullName evidence="11">Envelope protein</fullName>
    </recommendedName>
</protein>
<dbReference type="Proteomes" id="UP000694544">
    <property type="component" value="Unplaced"/>
</dbReference>
<evidence type="ECO:0000256" key="8">
    <source>
        <dbReference type="SAM" id="SignalP"/>
    </source>
</evidence>
<keyword evidence="2 7" id="KW-0812">Transmembrane</keyword>
<comment type="subcellular location">
    <subcellularLocation>
        <location evidence="1">Membrane</location>
        <topology evidence="1">Single-pass membrane protein</topology>
    </subcellularLocation>
</comment>
<feature type="signal peptide" evidence="8">
    <location>
        <begin position="1"/>
        <end position="16"/>
    </location>
</feature>
<feature type="chain" id="PRO_5034616094" description="Envelope protein" evidence="8">
    <location>
        <begin position="17"/>
        <end position="581"/>
    </location>
</feature>
<reference evidence="9" key="2">
    <citation type="submission" date="2025-09" db="UniProtKB">
        <authorList>
            <consortium name="Ensembl"/>
        </authorList>
    </citation>
    <scope>IDENTIFICATION</scope>
</reference>
<evidence type="ECO:0000256" key="4">
    <source>
        <dbReference type="ARBA" id="ARBA00022989"/>
    </source>
</evidence>
<feature type="transmembrane region" description="Helical" evidence="7">
    <location>
        <begin position="520"/>
        <end position="542"/>
    </location>
</feature>
<dbReference type="SUPFAM" id="SSF58069">
    <property type="entry name" value="Virus ectodomain"/>
    <property type="match status" value="1"/>
</dbReference>
<evidence type="ECO:0000256" key="3">
    <source>
        <dbReference type="ARBA" id="ARBA00022729"/>
    </source>
</evidence>
<evidence type="ECO:0008006" key="11">
    <source>
        <dbReference type="Google" id="ProtNLM"/>
    </source>
</evidence>
<keyword evidence="3 8" id="KW-0732">Signal</keyword>
<dbReference type="InterPro" id="IPR018154">
    <property type="entry name" value="TLV/ENV_coat_polyprotein"/>
</dbReference>
<evidence type="ECO:0000256" key="2">
    <source>
        <dbReference type="ARBA" id="ARBA00022692"/>
    </source>
</evidence>
<dbReference type="Ensembl" id="ENSMMST00000030134.1">
    <property type="protein sequence ID" value="ENSMMSP00000027341.1"/>
    <property type="gene ID" value="ENSMMSG00000020523.1"/>
</dbReference>
<organism evidence="9 10">
    <name type="scientific">Moschus moschiferus</name>
    <name type="common">Siberian musk deer</name>
    <name type="synonym">Moschus sibiricus</name>
    <dbReference type="NCBI Taxonomy" id="68415"/>
    <lineage>
        <taxon>Eukaryota</taxon>
        <taxon>Metazoa</taxon>
        <taxon>Chordata</taxon>
        <taxon>Craniata</taxon>
        <taxon>Vertebrata</taxon>
        <taxon>Euteleostomi</taxon>
        <taxon>Mammalia</taxon>
        <taxon>Eutheria</taxon>
        <taxon>Laurasiatheria</taxon>
        <taxon>Artiodactyla</taxon>
        <taxon>Ruminantia</taxon>
        <taxon>Pecora</taxon>
        <taxon>Moschidae</taxon>
        <taxon>Moschus</taxon>
    </lineage>
</organism>
<dbReference type="GeneTree" id="ENSGT00940000163436"/>
<evidence type="ECO:0000313" key="10">
    <source>
        <dbReference type="Proteomes" id="UP000694544"/>
    </source>
</evidence>
<dbReference type="Pfam" id="PF00429">
    <property type="entry name" value="TLV_coat"/>
    <property type="match status" value="1"/>
</dbReference>
<keyword evidence="10" id="KW-1185">Reference proteome</keyword>
<dbReference type="AlphaFoldDB" id="A0A8C6E9K3"/>
<keyword evidence="4 7" id="KW-1133">Transmembrane helix</keyword>
<dbReference type="CDD" id="cd09851">
    <property type="entry name" value="HTLV-1-like_HR1-HR2"/>
    <property type="match status" value="1"/>
</dbReference>
<reference evidence="9" key="1">
    <citation type="submission" date="2025-08" db="UniProtKB">
        <authorList>
            <consortium name="Ensembl"/>
        </authorList>
    </citation>
    <scope>IDENTIFICATION</scope>
</reference>
<keyword evidence="5 7" id="KW-0472">Membrane</keyword>
<dbReference type="Gene3D" id="1.10.287.210">
    <property type="match status" value="1"/>
</dbReference>